<evidence type="ECO:0000313" key="3">
    <source>
        <dbReference type="Proteomes" id="UP000244940"/>
    </source>
</evidence>
<dbReference type="Gene3D" id="2.60.120.10">
    <property type="entry name" value="Jelly Rolls"/>
    <property type="match status" value="1"/>
</dbReference>
<dbReference type="GeneID" id="94366296"/>
<dbReference type="InterPro" id="IPR011051">
    <property type="entry name" value="RmlC_Cupin_sf"/>
</dbReference>
<comment type="caution">
    <text evidence="2">The sequence shown here is derived from an EMBL/GenBank/DDBJ whole genome shotgun (WGS) entry which is preliminary data.</text>
</comment>
<dbReference type="Proteomes" id="UP000244940">
    <property type="component" value="Unassembled WGS sequence"/>
</dbReference>
<dbReference type="RefSeq" id="WP_109534245.1">
    <property type="nucleotide sequence ID" value="NZ_QEYD01000009.1"/>
</dbReference>
<protein>
    <submittedName>
        <fullName evidence="2">Cupin domain-containing protein</fullName>
    </submittedName>
</protein>
<reference evidence="2 3" key="1">
    <citation type="submission" date="2018-05" db="EMBL/GenBank/DDBJ databases">
        <title>Pararhodobacter marina sp. nov., isolated from deep-sea water of the Indian Ocean.</title>
        <authorList>
            <person name="Lai Q.Sr."/>
            <person name="Liu X."/>
            <person name="Shao Z."/>
        </authorList>
    </citation>
    <scope>NUCLEOTIDE SEQUENCE [LARGE SCALE GENOMIC DNA]</scope>
    <source>
        <strain evidence="2 3">CIC4N-9</strain>
    </source>
</reference>
<dbReference type="EMBL" id="QEYD01000009">
    <property type="protein sequence ID" value="PWE27830.1"/>
    <property type="molecule type" value="Genomic_DNA"/>
</dbReference>
<dbReference type="SUPFAM" id="SSF51182">
    <property type="entry name" value="RmlC-like cupins"/>
    <property type="match status" value="1"/>
</dbReference>
<keyword evidence="3" id="KW-1185">Reference proteome</keyword>
<evidence type="ECO:0000313" key="2">
    <source>
        <dbReference type="EMBL" id="PWE27830.1"/>
    </source>
</evidence>
<name>A0A2U2C7H3_9RHOB</name>
<feature type="domain" description="Cupin type-2" evidence="1">
    <location>
        <begin position="34"/>
        <end position="99"/>
    </location>
</feature>
<dbReference type="Pfam" id="PF07883">
    <property type="entry name" value="Cupin_2"/>
    <property type="match status" value="1"/>
</dbReference>
<dbReference type="InterPro" id="IPR014710">
    <property type="entry name" value="RmlC-like_jellyroll"/>
</dbReference>
<dbReference type="InterPro" id="IPR013096">
    <property type="entry name" value="Cupin_2"/>
</dbReference>
<dbReference type="AlphaFoldDB" id="A0A2U2C7H3"/>
<evidence type="ECO:0000259" key="1">
    <source>
        <dbReference type="Pfam" id="PF07883"/>
    </source>
</evidence>
<organism evidence="2 3">
    <name type="scientific">Pararhodobacter marinus</name>
    <dbReference type="NCBI Taxonomy" id="2184063"/>
    <lineage>
        <taxon>Bacteria</taxon>
        <taxon>Pseudomonadati</taxon>
        <taxon>Pseudomonadota</taxon>
        <taxon>Alphaproteobacteria</taxon>
        <taxon>Rhodobacterales</taxon>
        <taxon>Paracoccaceae</taxon>
        <taxon>Pararhodobacter</taxon>
    </lineage>
</organism>
<sequence length="116" mass="13050">MNPIHWSEAPHYLWAGDCEGWRLCDTPELSVIHERMPAGRSETAHRHAHARQVFRCLSGQLRIATPDTIHTLSEGQSLEIPPGTWHRAHCETETTFLVISAPSTRGDREDAAGMTR</sequence>
<dbReference type="OrthoDB" id="9810191at2"/>
<accession>A0A2U2C7H3</accession>
<proteinExistence type="predicted"/>
<gene>
    <name evidence="2" type="ORF">C4N9_15475</name>
</gene>